<evidence type="ECO:0000313" key="1">
    <source>
        <dbReference type="EMBL" id="QCE13559.1"/>
    </source>
</evidence>
<proteinExistence type="predicted"/>
<protein>
    <submittedName>
        <fullName evidence="1">Uncharacterized protein</fullName>
    </submittedName>
</protein>
<name>A0A4D6NLT3_VIGUN</name>
<accession>A0A4D6NLT3</accession>
<sequence length="105" mass="11369">MQVRLSGYCAPRSRVEVLLTLFPACNSLGSLGGTSGVTFQWSGRNPMALVSGCPWWCPICITSSWVSSSGSSRGIHHKCKHPLNPTKLYVSGRVESSRSVLIEES</sequence>
<dbReference type="EMBL" id="CP039355">
    <property type="protein sequence ID" value="QCE13559.1"/>
    <property type="molecule type" value="Genomic_DNA"/>
</dbReference>
<dbReference type="Proteomes" id="UP000501690">
    <property type="component" value="Linkage Group LG11"/>
</dbReference>
<evidence type="ECO:0000313" key="2">
    <source>
        <dbReference type="Proteomes" id="UP000501690"/>
    </source>
</evidence>
<organism evidence="1 2">
    <name type="scientific">Vigna unguiculata</name>
    <name type="common">Cowpea</name>
    <dbReference type="NCBI Taxonomy" id="3917"/>
    <lineage>
        <taxon>Eukaryota</taxon>
        <taxon>Viridiplantae</taxon>
        <taxon>Streptophyta</taxon>
        <taxon>Embryophyta</taxon>
        <taxon>Tracheophyta</taxon>
        <taxon>Spermatophyta</taxon>
        <taxon>Magnoliopsida</taxon>
        <taxon>eudicotyledons</taxon>
        <taxon>Gunneridae</taxon>
        <taxon>Pentapetalae</taxon>
        <taxon>rosids</taxon>
        <taxon>fabids</taxon>
        <taxon>Fabales</taxon>
        <taxon>Fabaceae</taxon>
        <taxon>Papilionoideae</taxon>
        <taxon>50 kb inversion clade</taxon>
        <taxon>NPAAA clade</taxon>
        <taxon>indigoferoid/millettioid clade</taxon>
        <taxon>Phaseoleae</taxon>
        <taxon>Vigna</taxon>
    </lineage>
</organism>
<reference evidence="1 2" key="1">
    <citation type="submission" date="2019-04" db="EMBL/GenBank/DDBJ databases">
        <title>An improved genome assembly and genetic linkage map for asparagus bean, Vigna unguiculata ssp. sesquipedialis.</title>
        <authorList>
            <person name="Xia Q."/>
            <person name="Zhang R."/>
            <person name="Dong Y."/>
        </authorList>
    </citation>
    <scope>NUCLEOTIDE SEQUENCE [LARGE SCALE GENOMIC DNA]</scope>
    <source>
        <tissue evidence="1">Leaf</tissue>
    </source>
</reference>
<keyword evidence="2" id="KW-1185">Reference proteome</keyword>
<dbReference type="AlphaFoldDB" id="A0A4D6NLT3"/>
<gene>
    <name evidence="1" type="ORF">DEO72_LG11g553</name>
</gene>